<evidence type="ECO:0000313" key="5">
    <source>
        <dbReference type="EMBL" id="QDZ20892.1"/>
    </source>
</evidence>
<dbReference type="InterPro" id="IPR045039">
    <property type="entry name" value="NSI-like"/>
</dbReference>
<dbReference type="PROSITE" id="PS51186">
    <property type="entry name" value="GNAT"/>
    <property type="match status" value="1"/>
</dbReference>
<keyword evidence="2" id="KW-0012">Acyltransferase</keyword>
<name>A0A5B8MNH5_9CHLO</name>
<keyword evidence="6" id="KW-1185">Reference proteome</keyword>
<feature type="region of interest" description="Disordered" evidence="3">
    <location>
        <begin position="1"/>
        <end position="57"/>
    </location>
</feature>
<evidence type="ECO:0000256" key="2">
    <source>
        <dbReference type="ARBA" id="ARBA00023315"/>
    </source>
</evidence>
<dbReference type="GO" id="GO:0008080">
    <property type="term" value="F:N-acetyltransferase activity"/>
    <property type="evidence" value="ECO:0007669"/>
    <property type="project" value="InterPro"/>
</dbReference>
<organism evidence="5 6">
    <name type="scientific">Chloropicon primus</name>
    <dbReference type="NCBI Taxonomy" id="1764295"/>
    <lineage>
        <taxon>Eukaryota</taxon>
        <taxon>Viridiplantae</taxon>
        <taxon>Chlorophyta</taxon>
        <taxon>Chloropicophyceae</taxon>
        <taxon>Chloropicales</taxon>
        <taxon>Chloropicaceae</taxon>
        <taxon>Chloropicon</taxon>
    </lineage>
</organism>
<feature type="domain" description="N-acetyltransferase" evidence="4">
    <location>
        <begin position="110"/>
        <end position="253"/>
    </location>
</feature>
<dbReference type="AlphaFoldDB" id="A0A5B8MNH5"/>
<accession>A0A5B8MNH5</accession>
<dbReference type="InterPro" id="IPR000182">
    <property type="entry name" value="GNAT_dom"/>
</dbReference>
<dbReference type="EMBL" id="CP031037">
    <property type="protein sequence ID" value="QDZ20892.1"/>
    <property type="molecule type" value="Genomic_DNA"/>
</dbReference>
<evidence type="ECO:0000256" key="3">
    <source>
        <dbReference type="SAM" id="MobiDB-lite"/>
    </source>
</evidence>
<dbReference type="SUPFAM" id="SSF55729">
    <property type="entry name" value="Acyl-CoA N-acyltransferases (Nat)"/>
    <property type="match status" value="1"/>
</dbReference>
<dbReference type="GO" id="GO:0005737">
    <property type="term" value="C:cytoplasm"/>
    <property type="evidence" value="ECO:0007669"/>
    <property type="project" value="TreeGrafter"/>
</dbReference>
<dbReference type="OrthoDB" id="10039976at2759"/>
<proteinExistence type="predicted"/>
<sequence>MRPGATSKRPGATSKRSGSVCAAPRHSPHLHTPCPLARDAERVRRGATNSRRHSRSLSPLVVAATGTGRGRGGRGERLGAVGAGAEEDLVAPQLSEVEESVIVEAEDSRIVFRIGGFINVHEVEALTEKVGWPKRNPHKVKLALENSFMVTALYKQALGEDGGDVESEKLIGCIRVTSDTVFNATLWDVTVDPEYQGEGLGKTLMEMTIRKLCRLDIRTISLFAEPDVLQFYRKIGFRQDPQGIRAMFWYPRR</sequence>
<keyword evidence="1 5" id="KW-0808">Transferase</keyword>
<dbReference type="Pfam" id="PF13508">
    <property type="entry name" value="Acetyltransf_7"/>
    <property type="match status" value="1"/>
</dbReference>
<dbReference type="PANTHER" id="PTHR43626:SF4">
    <property type="entry name" value="GCN5-RELATED N-ACETYLTRANSFERASE 2, CHLOROPLASTIC"/>
    <property type="match status" value="1"/>
</dbReference>
<dbReference type="PANTHER" id="PTHR43626">
    <property type="entry name" value="ACYL-COA N-ACYLTRANSFERASE"/>
    <property type="match status" value="1"/>
</dbReference>
<dbReference type="Gene3D" id="3.40.630.30">
    <property type="match status" value="1"/>
</dbReference>
<gene>
    <name evidence="5" type="ORF">A3770_04p34100</name>
</gene>
<dbReference type="InterPro" id="IPR016181">
    <property type="entry name" value="Acyl_CoA_acyltransferase"/>
</dbReference>
<dbReference type="STRING" id="1764295.A0A5B8MNH5"/>
<evidence type="ECO:0000259" key="4">
    <source>
        <dbReference type="PROSITE" id="PS51186"/>
    </source>
</evidence>
<evidence type="ECO:0000313" key="6">
    <source>
        <dbReference type="Proteomes" id="UP000316726"/>
    </source>
</evidence>
<evidence type="ECO:0000256" key="1">
    <source>
        <dbReference type="ARBA" id="ARBA00022679"/>
    </source>
</evidence>
<dbReference type="CDD" id="cd04301">
    <property type="entry name" value="NAT_SF"/>
    <property type="match status" value="1"/>
</dbReference>
<dbReference type="Proteomes" id="UP000316726">
    <property type="component" value="Chromosome 4"/>
</dbReference>
<protein>
    <submittedName>
        <fullName evidence="5">Putative acetyltransferase</fullName>
    </submittedName>
</protein>
<reference evidence="5 6" key="1">
    <citation type="submission" date="2018-07" db="EMBL/GenBank/DDBJ databases">
        <title>The complete nuclear genome of the prasinophyte Chloropicon primus (CCMP1205).</title>
        <authorList>
            <person name="Pombert J.-F."/>
            <person name="Otis C."/>
            <person name="Turmel M."/>
            <person name="Lemieux C."/>
        </authorList>
    </citation>
    <scope>NUCLEOTIDE SEQUENCE [LARGE SCALE GENOMIC DNA]</scope>
    <source>
        <strain evidence="5 6">CCMP1205</strain>
    </source>
</reference>